<dbReference type="GeneID" id="87808219"/>
<keyword evidence="16" id="KW-0158">Chromosome</keyword>
<comment type="similarity">
    <text evidence="2 16">Belongs to the PI3/PI4-kinase family. ATM subfamily.</text>
</comment>
<keyword evidence="10 16" id="KW-0418">Kinase</keyword>
<evidence type="ECO:0000259" key="18">
    <source>
        <dbReference type="PROSITE" id="PS50166"/>
    </source>
</evidence>
<gene>
    <name evidence="22" type="primary">TEL1</name>
    <name evidence="22" type="ORF">LOC62_03G004988</name>
</gene>
<dbReference type="InterPro" id="IPR018936">
    <property type="entry name" value="PI3/4_kinase_CS"/>
</dbReference>
<dbReference type="SUPFAM" id="SSF56112">
    <property type="entry name" value="Protein kinase-like (PK-like)"/>
    <property type="match status" value="1"/>
</dbReference>
<feature type="domain" description="Importin N-terminal" evidence="18">
    <location>
        <begin position="453"/>
        <end position="492"/>
    </location>
</feature>
<evidence type="ECO:0000259" key="19">
    <source>
        <dbReference type="PROSITE" id="PS50290"/>
    </source>
</evidence>
<feature type="domain" description="FATC" evidence="21">
    <location>
        <begin position="2975"/>
        <end position="3007"/>
    </location>
</feature>
<feature type="domain" description="FAT" evidence="20">
    <location>
        <begin position="1939"/>
        <end position="2547"/>
    </location>
</feature>
<dbReference type="PROSITE" id="PS00915">
    <property type="entry name" value="PI3_4_KINASE_1"/>
    <property type="match status" value="1"/>
</dbReference>
<keyword evidence="9 16" id="KW-0227">DNA damage</keyword>
<dbReference type="PANTHER" id="PTHR37079">
    <property type="entry name" value="SERINE/THREONINE-PROTEIN KINASE ATM"/>
    <property type="match status" value="1"/>
</dbReference>
<protein>
    <recommendedName>
        <fullName evidence="5 16">Serine/threonine-protein kinase Tel1</fullName>
        <ecNumber evidence="4 16">2.7.11.1</ecNumber>
    </recommendedName>
</protein>
<dbReference type="GO" id="GO:0005634">
    <property type="term" value="C:nucleus"/>
    <property type="evidence" value="ECO:0007669"/>
    <property type="project" value="UniProtKB-SubCell"/>
</dbReference>
<evidence type="ECO:0000256" key="11">
    <source>
        <dbReference type="ARBA" id="ARBA00022840"/>
    </source>
</evidence>
<dbReference type="EC" id="2.7.11.1" evidence="4 16"/>
<keyword evidence="23" id="KW-1185">Reference proteome</keyword>
<evidence type="ECO:0000256" key="1">
    <source>
        <dbReference type="ARBA" id="ARBA00004123"/>
    </source>
</evidence>
<dbReference type="PROSITE" id="PS50290">
    <property type="entry name" value="PI3_4_KINASE_3"/>
    <property type="match status" value="1"/>
</dbReference>
<accession>A0AAF0YBP9</accession>
<dbReference type="GO" id="GO:0005524">
    <property type="term" value="F:ATP binding"/>
    <property type="evidence" value="ECO:0007669"/>
    <property type="project" value="UniProtKB-KW"/>
</dbReference>
<comment type="function">
    <text evidence="13 16">Serine/threonine protein kinase which activates checkpoint signaling upon genotoxic stresses such as ionizing radiation (IR), ultraviolet light (UV), or DNA replication stalling, thereby acting as a DNA damage sensor. Recognizes the substrate consensus sequence [ST]-Q. Phosphorylates histone H2A to form H2AS128ph (gamma-H2A) at sites of DNA damage, involved in the regulation of DNA damage response mechanism. Required for the control of telomere length and genome stability.</text>
</comment>
<dbReference type="InterPro" id="IPR021668">
    <property type="entry name" value="TAN"/>
</dbReference>
<dbReference type="PROSITE" id="PS00916">
    <property type="entry name" value="PI3_4_KINASE_2"/>
    <property type="match status" value="1"/>
</dbReference>
<evidence type="ECO:0000256" key="6">
    <source>
        <dbReference type="ARBA" id="ARBA00022527"/>
    </source>
</evidence>
<dbReference type="GO" id="GO:0006886">
    <property type="term" value="P:intracellular protein transport"/>
    <property type="evidence" value="ECO:0007669"/>
    <property type="project" value="InterPro"/>
</dbReference>
<feature type="compositionally biased region" description="Basic and acidic residues" evidence="17">
    <location>
        <begin position="2418"/>
        <end position="2431"/>
    </location>
</feature>
<dbReference type="SUPFAM" id="SSF48371">
    <property type="entry name" value="ARM repeat"/>
    <property type="match status" value="1"/>
</dbReference>
<evidence type="ECO:0000259" key="21">
    <source>
        <dbReference type="PROSITE" id="PS51190"/>
    </source>
</evidence>
<dbReference type="InterPro" id="IPR011009">
    <property type="entry name" value="Kinase-like_dom_sf"/>
</dbReference>
<name>A0AAF0YBP9_9TREE</name>
<dbReference type="SMART" id="SM00146">
    <property type="entry name" value="PI3Kc"/>
    <property type="match status" value="1"/>
</dbReference>
<reference evidence="22" key="1">
    <citation type="submission" date="2023-10" db="EMBL/GenBank/DDBJ databases">
        <authorList>
            <person name="Noh H."/>
        </authorList>
    </citation>
    <scope>NUCLEOTIDE SEQUENCE</scope>
    <source>
        <strain evidence="22">DUCC4014</strain>
    </source>
</reference>
<dbReference type="InterPro" id="IPR036940">
    <property type="entry name" value="PI3/4_kinase_cat_sf"/>
</dbReference>
<dbReference type="EMBL" id="CP086716">
    <property type="protein sequence ID" value="WOO81466.1"/>
    <property type="molecule type" value="Genomic_DNA"/>
</dbReference>
<dbReference type="InterPro" id="IPR014009">
    <property type="entry name" value="PIK_FAT"/>
</dbReference>
<feature type="region of interest" description="Disordered" evidence="17">
    <location>
        <begin position="2407"/>
        <end position="2431"/>
    </location>
</feature>
<dbReference type="GO" id="GO:0006281">
    <property type="term" value="P:DNA repair"/>
    <property type="evidence" value="ECO:0007669"/>
    <property type="project" value="InterPro"/>
</dbReference>
<evidence type="ECO:0000256" key="3">
    <source>
        <dbReference type="ARBA" id="ARBA00011370"/>
    </source>
</evidence>
<evidence type="ECO:0000256" key="7">
    <source>
        <dbReference type="ARBA" id="ARBA00022679"/>
    </source>
</evidence>
<dbReference type="Proteomes" id="UP000827549">
    <property type="component" value="Chromosome 3"/>
</dbReference>
<keyword evidence="6 16" id="KW-0723">Serine/threonine-protein kinase</keyword>
<comment type="subcellular location">
    <subcellularLocation>
        <location evidence="16">Chromosome</location>
        <location evidence="16">Telomere</location>
    </subcellularLocation>
    <subcellularLocation>
        <location evidence="1 16">Nucleus</location>
    </subcellularLocation>
</comment>
<dbReference type="PANTHER" id="PTHR37079:SF4">
    <property type="entry name" value="SERINE_THREONINE-PROTEIN KINASE ATM"/>
    <property type="match status" value="1"/>
</dbReference>
<dbReference type="GO" id="GO:0006325">
    <property type="term" value="P:chromatin organization"/>
    <property type="evidence" value="ECO:0007669"/>
    <property type="project" value="UniProtKB-KW"/>
</dbReference>
<keyword evidence="12 16" id="KW-0539">Nucleus</keyword>
<evidence type="ECO:0000256" key="10">
    <source>
        <dbReference type="ARBA" id="ARBA00022777"/>
    </source>
</evidence>
<evidence type="ECO:0000256" key="15">
    <source>
        <dbReference type="ARBA" id="ARBA00048679"/>
    </source>
</evidence>
<comment type="catalytic activity">
    <reaction evidence="14 16">
        <text>L-threonyl-[protein] + ATP = O-phospho-L-threonyl-[protein] + ADP + H(+)</text>
        <dbReference type="Rhea" id="RHEA:46608"/>
        <dbReference type="Rhea" id="RHEA-COMP:11060"/>
        <dbReference type="Rhea" id="RHEA-COMP:11605"/>
        <dbReference type="ChEBI" id="CHEBI:15378"/>
        <dbReference type="ChEBI" id="CHEBI:30013"/>
        <dbReference type="ChEBI" id="CHEBI:30616"/>
        <dbReference type="ChEBI" id="CHEBI:61977"/>
        <dbReference type="ChEBI" id="CHEBI:456216"/>
        <dbReference type="EC" id="2.7.11.1"/>
    </reaction>
</comment>
<dbReference type="PROSITE" id="PS50166">
    <property type="entry name" value="IMPORTIN_B_NT"/>
    <property type="match status" value="1"/>
</dbReference>
<feature type="compositionally biased region" description="Basic and acidic residues" evidence="17">
    <location>
        <begin position="426"/>
        <end position="437"/>
    </location>
</feature>
<dbReference type="GO" id="GO:0000781">
    <property type="term" value="C:chromosome, telomeric region"/>
    <property type="evidence" value="ECO:0007669"/>
    <property type="project" value="UniProtKB-SubCell"/>
</dbReference>
<evidence type="ECO:0000256" key="2">
    <source>
        <dbReference type="ARBA" id="ARBA00010769"/>
    </source>
</evidence>
<dbReference type="Pfam" id="PF00454">
    <property type="entry name" value="PI3_PI4_kinase"/>
    <property type="match status" value="1"/>
</dbReference>
<dbReference type="InterPro" id="IPR016024">
    <property type="entry name" value="ARM-type_fold"/>
</dbReference>
<comment type="subunit">
    <text evidence="3">Associates with DNA double-strand breaks.</text>
</comment>
<organism evidence="22 23">
    <name type="scientific">Vanrija pseudolonga</name>
    <dbReference type="NCBI Taxonomy" id="143232"/>
    <lineage>
        <taxon>Eukaryota</taxon>
        <taxon>Fungi</taxon>
        <taxon>Dikarya</taxon>
        <taxon>Basidiomycota</taxon>
        <taxon>Agaricomycotina</taxon>
        <taxon>Tremellomycetes</taxon>
        <taxon>Trichosporonales</taxon>
        <taxon>Trichosporonaceae</taxon>
        <taxon>Vanrija</taxon>
    </lineage>
</organism>
<dbReference type="RefSeq" id="XP_062627498.1">
    <property type="nucleotide sequence ID" value="XM_062771514.1"/>
</dbReference>
<keyword evidence="7 16" id="KW-0808">Transferase</keyword>
<dbReference type="Pfam" id="PF02260">
    <property type="entry name" value="FATC"/>
    <property type="match status" value="1"/>
</dbReference>
<keyword evidence="16" id="KW-0156">Chromatin regulator</keyword>
<evidence type="ECO:0000313" key="22">
    <source>
        <dbReference type="EMBL" id="WOO81466.1"/>
    </source>
</evidence>
<feature type="domain" description="PI3K/PI4K catalytic" evidence="19">
    <location>
        <begin position="2660"/>
        <end position="2974"/>
    </location>
</feature>
<dbReference type="SMART" id="SM01343">
    <property type="entry name" value="FATC"/>
    <property type="match status" value="1"/>
</dbReference>
<evidence type="ECO:0000256" key="16">
    <source>
        <dbReference type="RuleBase" id="RU365027"/>
    </source>
</evidence>
<dbReference type="PROSITE" id="PS51189">
    <property type="entry name" value="FAT"/>
    <property type="match status" value="1"/>
</dbReference>
<dbReference type="InterPro" id="IPR003152">
    <property type="entry name" value="FATC_dom"/>
</dbReference>
<evidence type="ECO:0000256" key="12">
    <source>
        <dbReference type="ARBA" id="ARBA00023242"/>
    </source>
</evidence>
<dbReference type="InterPro" id="IPR001494">
    <property type="entry name" value="Importin-beta_N"/>
</dbReference>
<keyword evidence="8 16" id="KW-0547">Nucleotide-binding</keyword>
<evidence type="ECO:0000256" key="17">
    <source>
        <dbReference type="SAM" id="MobiDB-lite"/>
    </source>
</evidence>
<evidence type="ECO:0000259" key="20">
    <source>
        <dbReference type="PROSITE" id="PS51189"/>
    </source>
</evidence>
<dbReference type="SMART" id="SM01342">
    <property type="entry name" value="TAN"/>
    <property type="match status" value="1"/>
</dbReference>
<evidence type="ECO:0000256" key="8">
    <source>
        <dbReference type="ARBA" id="ARBA00022741"/>
    </source>
</evidence>
<dbReference type="GO" id="GO:0031267">
    <property type="term" value="F:small GTPase binding"/>
    <property type="evidence" value="ECO:0007669"/>
    <property type="project" value="InterPro"/>
</dbReference>
<proteinExistence type="inferred from homology"/>
<dbReference type="PROSITE" id="PS51190">
    <property type="entry name" value="FATC"/>
    <property type="match status" value="1"/>
</dbReference>
<keyword evidence="16" id="KW-0779">Telomere</keyword>
<keyword evidence="11 16" id="KW-0067">ATP-binding</keyword>
<evidence type="ECO:0000256" key="5">
    <source>
        <dbReference type="ARBA" id="ARBA00014619"/>
    </source>
</evidence>
<dbReference type="Gene3D" id="3.30.1010.10">
    <property type="entry name" value="Phosphatidylinositol 3-kinase Catalytic Subunit, Chain A, domain 4"/>
    <property type="match status" value="1"/>
</dbReference>
<feature type="region of interest" description="Disordered" evidence="17">
    <location>
        <begin position="418"/>
        <end position="437"/>
    </location>
</feature>
<evidence type="ECO:0000256" key="14">
    <source>
        <dbReference type="ARBA" id="ARBA00047899"/>
    </source>
</evidence>
<dbReference type="InterPro" id="IPR000403">
    <property type="entry name" value="PI3/4_kinase_cat_dom"/>
</dbReference>
<dbReference type="GO" id="GO:0035556">
    <property type="term" value="P:intracellular signal transduction"/>
    <property type="evidence" value="ECO:0007669"/>
    <property type="project" value="UniProtKB-ARBA"/>
</dbReference>
<comment type="catalytic activity">
    <reaction evidence="15">
        <text>L-seryl-[protein] + ATP = O-phospho-L-seryl-[protein] + ADP + H(+)</text>
        <dbReference type="Rhea" id="RHEA:17989"/>
        <dbReference type="Rhea" id="RHEA-COMP:9863"/>
        <dbReference type="Rhea" id="RHEA-COMP:11604"/>
        <dbReference type="ChEBI" id="CHEBI:15378"/>
        <dbReference type="ChEBI" id="CHEBI:29999"/>
        <dbReference type="ChEBI" id="CHEBI:30616"/>
        <dbReference type="ChEBI" id="CHEBI:83421"/>
        <dbReference type="ChEBI" id="CHEBI:456216"/>
        <dbReference type="EC" id="2.7.11.1"/>
    </reaction>
</comment>
<dbReference type="InterPro" id="IPR038980">
    <property type="entry name" value="ATM_plant"/>
</dbReference>
<evidence type="ECO:0000256" key="9">
    <source>
        <dbReference type="ARBA" id="ARBA00022763"/>
    </source>
</evidence>
<evidence type="ECO:0000313" key="23">
    <source>
        <dbReference type="Proteomes" id="UP000827549"/>
    </source>
</evidence>
<evidence type="ECO:0000256" key="4">
    <source>
        <dbReference type="ARBA" id="ARBA00012513"/>
    </source>
</evidence>
<dbReference type="CDD" id="cd05171">
    <property type="entry name" value="PIKKc_ATM"/>
    <property type="match status" value="1"/>
</dbReference>
<dbReference type="Pfam" id="PF11640">
    <property type="entry name" value="TAN"/>
    <property type="match status" value="1"/>
</dbReference>
<dbReference type="InterPro" id="IPR044107">
    <property type="entry name" value="PIKKc_ATM"/>
</dbReference>
<sequence length="3007" mass="333728">MNTVPGLSSALKSYESDKSTERTRGLAELREIFSNRENVDQFNKGASKHGGEGWVSFFQCLFQAVSLEKKGAIKEAIQNDKKTAAQKPTKTAANRLAASVSFVRYMAERTVQILSRKPFLALFTHMSTLLVHDDKMYEPVARDYLKALRSLLRYPPHLEHLDPGGWQTLMGICWSSLLGERVSIEDTWATNNNDGFEGTNSSASISASVANEVIGLIPVLLSSSRAPLNAILSRAGNDQATLGLHILLKIHDYLAQVPQQTTVPPEIVRSLNLVLAELELNNKEGFTAASLKLFPQLANLWTSRNKGDLALREQLLVGMRIMLPFVTHQSVSDDHKSTVRESMTRILDSLPKEAVSKGSIKPLDLDVLRFGPITTNPGPFQLTTLTAGFGFDTQQAINWAAIELYAACYYQTYESFRAPPSTTPSRSERGPSKRQRTENALAALLRTTTAGLQQTRLLACQVLVFFLDRHWADIQSDTQAEIRDKLLDLLDDEESSLQEWSFAGLATLALIDDATDATPTTLLPVTPSVLASRRKHEQSAWERLWAHAIRKTSAESVSRVACFAANVVLQTSKVDHTRILRDVHTLLKNVDIQGPTGVFESACSFLANCVLQVRADVGLYSANLEDKVLDWFTKTYAVDASGRARSRLGSATPANIIALLGAICNFAPTTVADTTITEHLPECTIVSHMLNEAETDPVRRTILYGTMPGIPTPASASASAPATVTHPTDVENLLFMQGRPRKLSNSLGQALVTVTKEWQHSDRPTLVTPERLRKSIDLVVLAFLFQATIQANGLRPDSDKCLVPAAELLESLVPHLSRESTNTSAQLLAWRGFAPLYDIQIAEPPTWPILLKPESTSGIRRDILPPERYASFMPDEEERPDPNADLLSILWQRPETSAVLGKIIQASNATLAEILKRSAGAASATIGGDDDDFGAIRNADSDAVPQSIEAKEAQRSTESLLKALVDFRLRGAMFAQSPRRPRGDNALINSFLTADAGSFVQLGLAICQAMQDGSLKITVEAVDFIIADIWERLETYAFKRDGDLVRLAVVFLTRTINIWLSPESGLTKQAIELARFLVETSADGKVTSWPARLSILVFIDEYLDYDPSYTAWQQQLGETDEADVQMGGVYPFTWGPLTHIQDALLDADTRVRFRASSSAAGLHYLPDLSEERKKAMYLNTTAKEPANGSWDVSLTFLLWKLNTCIASAQLRSSTIFHLYEIADFARCNLPYLQPGLEAVAHRLGLESLKPLYSAHANIIVFNQLISGQLPLGLPPAVYGCSTRKEVAQLLLDTVGPKIMWAGAGDADVQSMAFFTALCDASSVSEDSARGKCFPLAAAVATARTVGSEYEEHNESPPESQMLQKRVEEVISTIPVPSGATAINLVSNNIETVVASLFTLLSMAETNEKVAETIQAIDSRRGTSGSGDVFLQLMAFGPRGGDGAPPVLDPAEASYGVLRTHSILRLLFKSMSKRKMLFDGLVRLFHSIHQAFLVNEQHRYLRAIAVLVSLYRKDLSKPMVLHLFLRNMIDLLCKDDISAIVLSMLQWAFDVVTDSGSAPPHLDDILISLGSSYVKLKASPRHADVASRIESWVAEKASEWQTSEATKTTLQGVLIFWPKELSSHYQKIAEPDFSHLSAIAERPNVNDPMTLCKRLAASISGAKAEMRTEFLTSTFWHIKKQLNASQWDRDGAMAFLDLLYLANGEVHAPSLQAIKSLKGPLPAGTKRQRDNMDAMLRVMVIDRVIKHTQDQDYRLRKTAFEVLQMSVCDLQSTSDQIGGLPPQLDDVFQYLVPTARPPATADVKINILGDETAGWITKAKRYELWAGDLALLLASLASVDDPFYAGLRPLLQTKGKEATDLLPYLVQATLTCGATTHNEDTAHRVKVLTDHFTQVLQSLGAAVETLEMIIQIVLHLRNFQPPYATGELSYNQWLNIDPLVLSEAAGRCGAFASSLLFLEMANDYPRDNSPGLDLSDARVQAVMYSVYSNVEDPDGFYGIQNNNVMDSLLRRLKHEGESLRAFGYNVANFEASYPSKGSREPLREAVRNFHDLGFNSLAGNVIKALPRTEADSGQSFLELAWRMGDWDVPLNNDVAQTSEGRFYNALRSVHREMDYDTVQASIDAAVQSEMACLQSIGIERMTEIKKTTLNLLCLRDIARWTSKNMRRSIDSRDFNGAMLNDYVDLSSSFEFPTAERLTATRLSMIRSAAERESKNQFGDLQSDELKGQRRLEVSCHLRLSELARKEGSLQASVNAVTSIRQLENSIRQGTFSDQAQDEFSQMLWAQGEHSLAIQHIASLSAALTVQSSSSKVKSTVEEYQRRAVLLGRSAHWNSLARLKSAEEIKTMFTQATDLANKGKAHAKEQAKLAHDFAAFADHHYGVLSRSPELERLKSFVDRKQDAIQRLDASLQATPGSTRHKMDKDQQELEEERKAKRDLDLELQRYLQNSLKYYAAAIYLSDDFDDSITRLTSIWLEHSTNEAAMTSFARSLNHIPSHKFIFLGPQLAARLYRPETPTTFNSILNGLMLRLGQDHPYHILYQVITLAYPSTSSRRTSAPVSQEPRASAAAEIMEKIKNDTKKTMAQEAGKNMTTFANAAVAWCYSDHDKKVTGERPKPGQSLTMSSSSLLAHCKGLPIPVATAVPPVDLTRKYDRIPTIQGYDRQYKLAGGVHRPAIMSVIDTLGQKHVQLFKGDDEVRQDAVMEQVFELTNRLLQRDRRAAARSLTFRTYTVVPLAERSGIIEFVGNTMAIGEWLKDAHSRYRKGIDTSQDVMRKSLEKIQSVDWASPKMVQVYQDKMASFKPVMRHFFTEKRREPLAWFTMRLNYARSVAVTSIVGYMVGLGDRHCSNILIDTETGEFVQIDFGIVFDEGQKLRIPEKVPFRLTNDVVDGLGISGVNGTFRRCSEQTLRVLRDSSELILTVLEVFKHDPLYSWTGDAGKMRRAQGGGRVDPGQQSTTGQDKAEKVLSRIRLKLGRTLSVEYAVNQLIQQARDVESLAKIFIGWQSWL</sequence>
<dbReference type="Gene3D" id="1.10.1070.11">
    <property type="entry name" value="Phosphatidylinositol 3-/4-kinase, catalytic domain"/>
    <property type="match status" value="1"/>
</dbReference>
<evidence type="ECO:0000256" key="13">
    <source>
        <dbReference type="ARBA" id="ARBA00025079"/>
    </source>
</evidence>
<dbReference type="GO" id="GO:0004674">
    <property type="term" value="F:protein serine/threonine kinase activity"/>
    <property type="evidence" value="ECO:0007669"/>
    <property type="project" value="UniProtKB-KW"/>
</dbReference>